<dbReference type="Pfam" id="PF02621">
    <property type="entry name" value="VitK2_biosynth"/>
    <property type="match status" value="1"/>
</dbReference>
<dbReference type="OrthoDB" id="49741at2157"/>
<dbReference type="STRING" id="589924.Ferp_2294"/>
<dbReference type="Gene3D" id="3.40.190.10">
    <property type="entry name" value="Periplasmic binding protein-like II"/>
    <property type="match status" value="2"/>
</dbReference>
<dbReference type="KEGG" id="fpl:Ferp_2294"/>
<dbReference type="UniPathway" id="UPA00079"/>
<dbReference type="HOGENOM" id="CLU_070326_0_0_2"/>
<proteinExistence type="inferred from homology"/>
<reference evidence="5" key="1">
    <citation type="submission" date="2010-02" db="EMBL/GenBank/DDBJ databases">
        <title>Complete sequence of Ferroglobus placidus DSM 10642.</title>
        <authorList>
            <consortium name="US DOE Joint Genome Institute"/>
            <person name="Lucas S."/>
            <person name="Copeland A."/>
            <person name="Lapidus A."/>
            <person name="Cheng J.-F."/>
            <person name="Bruce D."/>
            <person name="Goodwin L."/>
            <person name="Pitluck S."/>
            <person name="Saunders E."/>
            <person name="Brettin T."/>
            <person name="Detter J.C."/>
            <person name="Han C."/>
            <person name="Tapia R."/>
            <person name="Larimer F."/>
            <person name="Land M."/>
            <person name="Hauser L."/>
            <person name="Kyrpides N."/>
            <person name="Ivanova N."/>
            <person name="Holmes D."/>
            <person name="Lovley D."/>
            <person name="Kyrpides N."/>
            <person name="Anderson I.J."/>
            <person name="Woyke T."/>
        </authorList>
    </citation>
    <scope>NUCLEOTIDE SEQUENCE [LARGE SCALE GENOMIC DNA]</scope>
    <source>
        <strain evidence="5">DSM 10642 / AEDII12DO</strain>
    </source>
</reference>
<comment type="pathway">
    <text evidence="3">Quinol/quinone metabolism; menaquinone biosynthesis.</text>
</comment>
<comment type="function">
    <text evidence="3">Catalyzes the conversion of cyclic dehypoxanthine futalosine (cyclic DHFL) into 1,4-dihydroxy-6-naphthoate, a step in the biosynthesis of menaquinone (MK, vitamin K2).</text>
</comment>
<keyword evidence="1 3" id="KW-0474">Menaquinone biosynthesis</keyword>
<evidence type="ECO:0000256" key="2">
    <source>
        <dbReference type="ARBA" id="ARBA00023239"/>
    </source>
</evidence>
<dbReference type="GO" id="GO:0016830">
    <property type="term" value="F:carbon-carbon lyase activity"/>
    <property type="evidence" value="ECO:0007669"/>
    <property type="project" value="UniProtKB-UniRule"/>
</dbReference>
<dbReference type="AlphaFoldDB" id="D3S1F4"/>
<dbReference type="InterPro" id="IPR030869">
    <property type="entry name" value="MqnD"/>
</dbReference>
<dbReference type="PANTHER" id="PTHR37167">
    <property type="entry name" value="1,4-DIHYDROXY-6-NAPHTOATE SYNTHASE"/>
    <property type="match status" value="1"/>
</dbReference>
<dbReference type="RefSeq" id="WP_012966755.1">
    <property type="nucleotide sequence ID" value="NC_013849.1"/>
</dbReference>
<comment type="similarity">
    <text evidence="3">Belongs to the MqnA/MqnD family. MqnD subfamily.</text>
</comment>
<comment type="catalytic activity">
    <reaction evidence="3">
        <text>cyclic dehypoxanthinylfutalosinate = 1,4-dihydroxy-6-naphthoate + dihydroxyacetone</text>
        <dbReference type="Rhea" id="RHEA:33087"/>
        <dbReference type="ChEBI" id="CHEBI:16016"/>
        <dbReference type="ChEBI" id="CHEBI:64254"/>
        <dbReference type="ChEBI" id="CHEBI:64270"/>
        <dbReference type="EC" id="4.1.99.29"/>
    </reaction>
</comment>
<organism evidence="4 5">
    <name type="scientific">Ferroglobus placidus (strain DSM 10642 / AEDII12DO)</name>
    <dbReference type="NCBI Taxonomy" id="589924"/>
    <lineage>
        <taxon>Archaea</taxon>
        <taxon>Methanobacteriati</taxon>
        <taxon>Methanobacteriota</taxon>
        <taxon>Archaeoglobi</taxon>
        <taxon>Archaeoglobales</taxon>
        <taxon>Archaeoglobaceae</taxon>
        <taxon>Ferroglobus</taxon>
    </lineage>
</organism>
<dbReference type="EC" id="4.1.99.29" evidence="3"/>
<protein>
    <recommendedName>
        <fullName evidence="3">1,4-dihydroxy-6-naphtoate synthase</fullName>
        <ecNumber evidence="3">4.1.99.29</ecNumber>
    </recommendedName>
    <alternativeName>
        <fullName evidence="3">Menaquinone biosynthetic enzyme MqnD</fullName>
    </alternativeName>
</protein>
<dbReference type="HAMAP" id="MF_00996">
    <property type="entry name" value="MqnD"/>
    <property type="match status" value="1"/>
</dbReference>
<accession>D3S1F4</accession>
<name>D3S1F4_FERPA</name>
<dbReference type="GeneID" id="8779833"/>
<evidence type="ECO:0000313" key="5">
    <source>
        <dbReference type="Proteomes" id="UP000002613"/>
    </source>
</evidence>
<evidence type="ECO:0000256" key="3">
    <source>
        <dbReference type="HAMAP-Rule" id="MF_00996"/>
    </source>
</evidence>
<dbReference type="InterPro" id="IPR003773">
    <property type="entry name" value="Menaquinone_biosynth"/>
</dbReference>
<dbReference type="EMBL" id="CP001899">
    <property type="protein sequence ID" value="ADC66418.1"/>
    <property type="molecule type" value="Genomic_DNA"/>
</dbReference>
<dbReference type="GO" id="GO:0009234">
    <property type="term" value="P:menaquinone biosynthetic process"/>
    <property type="evidence" value="ECO:0007669"/>
    <property type="project" value="UniProtKB-UniRule"/>
</dbReference>
<feature type="binding site" evidence="3">
    <location>
        <begin position="105"/>
        <end position="106"/>
    </location>
    <ligand>
        <name>substrate</name>
    </ligand>
</feature>
<comment type="caution">
    <text evidence="3">Lacks conserved residue(s) required for the propagation of feature annotation.</text>
</comment>
<feature type="active site" description="Proton acceptor" evidence="3">
    <location>
        <position position="143"/>
    </location>
</feature>
<reference evidence="4 5" key="2">
    <citation type="journal article" date="2011" name="Stand. Genomic Sci.">
        <title>Complete genome sequence of Ferroglobus placidus AEDII12DO.</title>
        <authorList>
            <person name="Anderson I."/>
            <person name="Risso C."/>
            <person name="Holmes D."/>
            <person name="Lucas S."/>
            <person name="Copeland A."/>
            <person name="Lapidus A."/>
            <person name="Cheng J.F."/>
            <person name="Bruce D."/>
            <person name="Goodwin L."/>
            <person name="Pitluck S."/>
            <person name="Saunders E."/>
            <person name="Brettin T."/>
            <person name="Detter J.C."/>
            <person name="Han C."/>
            <person name="Tapia R."/>
            <person name="Larimer F."/>
            <person name="Land M."/>
            <person name="Hauser L."/>
            <person name="Woyke T."/>
            <person name="Lovley D."/>
            <person name="Kyrpides N."/>
            <person name="Ivanova N."/>
        </authorList>
    </citation>
    <scope>NUCLEOTIDE SEQUENCE [LARGE SCALE GENOMIC DNA]</scope>
    <source>
        <strain evidence="5">DSM 10642 / AEDII12DO</strain>
    </source>
</reference>
<dbReference type="Proteomes" id="UP000002613">
    <property type="component" value="Chromosome"/>
</dbReference>
<dbReference type="SUPFAM" id="SSF53850">
    <property type="entry name" value="Periplasmic binding protein-like II"/>
    <property type="match status" value="1"/>
</dbReference>
<sequence length="270" mass="31014">MRLRVAHTPDADDAFMFYAMVSGKIPLPFEIEHIIMDIEALNKLAFKGDLDVTALSAHAYAYLSDKYRILSAGASVGDGYGPIVVAKEKINLEGKKIAIPGKYTTAYLYLRLAVENFKPVEMRFDEIMDAVKRGEVDAGLLIHEGQITYEKFGLVKVLDLWEWWKELTNLPMPLGVNVISRRIDEKIQREFLKAMKLSIEYALKNSEEAARYAMKYSRGMSFEETLRFARMYVNEYTYEMPKSVLKAIEKLFEMGEEKGFFKKPVLDVLF</sequence>
<dbReference type="PaxDb" id="589924-Ferp_2294"/>
<dbReference type="PANTHER" id="PTHR37167:SF1">
    <property type="entry name" value="1,4-DIHYDROXY-6-NAPHTOATE SYNTHASE"/>
    <property type="match status" value="1"/>
</dbReference>
<keyword evidence="5" id="KW-1185">Reference proteome</keyword>
<evidence type="ECO:0000313" key="4">
    <source>
        <dbReference type="EMBL" id="ADC66418.1"/>
    </source>
</evidence>
<dbReference type="CDD" id="cd13636">
    <property type="entry name" value="PBP2_Af1704"/>
    <property type="match status" value="1"/>
</dbReference>
<keyword evidence="2 3" id="KW-0456">Lyase</keyword>
<gene>
    <name evidence="3" type="primary">mqnD</name>
    <name evidence="4" type="ordered locus">Ferp_2294</name>
</gene>
<evidence type="ECO:0000256" key="1">
    <source>
        <dbReference type="ARBA" id="ARBA00022428"/>
    </source>
</evidence>
<dbReference type="eggNOG" id="arCOG00654">
    <property type="taxonomic scope" value="Archaea"/>
</dbReference>